<feature type="region of interest" description="Disordered" evidence="5">
    <location>
        <begin position="111"/>
        <end position="283"/>
    </location>
</feature>
<name>A0A9J7MHR8_BRAFL</name>
<dbReference type="SMART" id="SM00707">
    <property type="entry name" value="RPEL"/>
    <property type="match status" value="4"/>
</dbReference>
<evidence type="ECO:0000256" key="1">
    <source>
        <dbReference type="ARBA" id="ARBA00009795"/>
    </source>
</evidence>
<feature type="compositionally biased region" description="Basic and acidic residues" evidence="5">
    <location>
        <begin position="217"/>
        <end position="236"/>
    </location>
</feature>
<reference evidence="6" key="1">
    <citation type="journal article" date="2020" name="Nat. Ecol. Evol.">
        <title>Deeply conserved synteny resolves early events in vertebrate evolution.</title>
        <authorList>
            <person name="Simakov O."/>
            <person name="Marletaz F."/>
            <person name="Yue J.X."/>
            <person name="O'Connell B."/>
            <person name="Jenkins J."/>
            <person name="Brandt A."/>
            <person name="Calef R."/>
            <person name="Tung C.H."/>
            <person name="Huang T.K."/>
            <person name="Schmutz J."/>
            <person name="Satoh N."/>
            <person name="Yu J.K."/>
            <person name="Putnam N.H."/>
            <person name="Green R.E."/>
            <person name="Rokhsar D.S."/>
        </authorList>
    </citation>
    <scope>NUCLEOTIDE SEQUENCE [LARGE SCALE GENOMIC DNA]</scope>
    <source>
        <strain evidence="6">S238N-H82</strain>
    </source>
</reference>
<dbReference type="InterPro" id="IPR004018">
    <property type="entry name" value="RPEL_repeat"/>
</dbReference>
<evidence type="ECO:0000256" key="2">
    <source>
        <dbReference type="ARBA" id="ARBA00022737"/>
    </source>
</evidence>
<evidence type="ECO:0000313" key="7">
    <source>
        <dbReference type="RefSeq" id="XP_035667834.1"/>
    </source>
</evidence>
<feature type="repeat" description="RPEL" evidence="4">
    <location>
        <begin position="424"/>
        <end position="449"/>
    </location>
</feature>
<comment type="similarity">
    <text evidence="1">Belongs to the phosphatase and actin regulator family.</text>
</comment>
<dbReference type="GO" id="GO:0030036">
    <property type="term" value="P:actin cytoskeleton organization"/>
    <property type="evidence" value="ECO:0000318"/>
    <property type="project" value="GO_Central"/>
</dbReference>
<dbReference type="OrthoDB" id="5563016at2759"/>
<dbReference type="Gene3D" id="6.10.140.1750">
    <property type="match status" value="1"/>
</dbReference>
<dbReference type="Gene3D" id="6.10.140.2130">
    <property type="match status" value="1"/>
</dbReference>
<dbReference type="RefSeq" id="XP_035667834.1">
    <property type="nucleotide sequence ID" value="XM_035811941.1"/>
</dbReference>
<feature type="repeat" description="RPEL" evidence="4">
    <location>
        <begin position="500"/>
        <end position="525"/>
    </location>
</feature>
<feature type="compositionally biased region" description="Basic and acidic residues" evidence="5">
    <location>
        <begin position="243"/>
        <end position="259"/>
    </location>
</feature>
<evidence type="ECO:0000256" key="3">
    <source>
        <dbReference type="ARBA" id="ARBA00023203"/>
    </source>
</evidence>
<keyword evidence="2" id="KW-0677">Repeat</keyword>
<feature type="repeat" description="RPEL" evidence="4">
    <location>
        <begin position="462"/>
        <end position="487"/>
    </location>
</feature>
<dbReference type="PANTHER" id="PTHR12751">
    <property type="entry name" value="PHOSPHATASE AND ACTIN REGULATOR PHACTR"/>
    <property type="match status" value="1"/>
</dbReference>
<dbReference type="Pfam" id="PF02755">
    <property type="entry name" value="RPEL"/>
    <property type="match status" value="4"/>
</dbReference>
<reference evidence="7" key="2">
    <citation type="submission" date="2025-08" db="UniProtKB">
        <authorList>
            <consortium name="RefSeq"/>
        </authorList>
    </citation>
    <scope>IDENTIFICATION</scope>
    <source>
        <strain evidence="7">S238N-H82</strain>
        <tissue evidence="7">Testes</tissue>
    </source>
</reference>
<proteinExistence type="inferred from homology"/>
<feature type="repeat" description="RPEL" evidence="4">
    <location>
        <begin position="94"/>
        <end position="119"/>
    </location>
</feature>
<dbReference type="KEGG" id="bfo:118410329"/>
<protein>
    <submittedName>
        <fullName evidence="7">Phosphatase and actin regulator 1-like isoform X1</fullName>
    </submittedName>
</protein>
<dbReference type="PANTHER" id="PTHR12751:SF18">
    <property type="entry name" value="PHOSPHATASE AND ACTIN REGULATOR 1"/>
    <property type="match status" value="1"/>
</dbReference>
<dbReference type="AlphaFoldDB" id="A0A9J7MHR8"/>
<dbReference type="GeneID" id="118410329"/>
<dbReference type="PROSITE" id="PS51073">
    <property type="entry name" value="RPEL"/>
    <property type="match status" value="4"/>
</dbReference>
<dbReference type="OMA" id="SRIPNHN"/>
<keyword evidence="6" id="KW-1185">Reference proteome</keyword>
<organism evidence="6 7">
    <name type="scientific">Branchiostoma floridae</name>
    <name type="common">Florida lancelet</name>
    <name type="synonym">Amphioxus</name>
    <dbReference type="NCBI Taxonomy" id="7739"/>
    <lineage>
        <taxon>Eukaryota</taxon>
        <taxon>Metazoa</taxon>
        <taxon>Chordata</taxon>
        <taxon>Cephalochordata</taxon>
        <taxon>Leptocardii</taxon>
        <taxon>Amphioxiformes</taxon>
        <taxon>Branchiostomatidae</taxon>
        <taxon>Branchiostoma</taxon>
    </lineage>
</organism>
<evidence type="ECO:0000256" key="5">
    <source>
        <dbReference type="SAM" id="MobiDB-lite"/>
    </source>
</evidence>
<feature type="region of interest" description="Disordered" evidence="5">
    <location>
        <begin position="1"/>
        <end position="65"/>
    </location>
</feature>
<accession>A0A9J7MHR8</accession>
<dbReference type="Proteomes" id="UP000001554">
    <property type="component" value="Chromosome 2"/>
</dbReference>
<sequence>MATGNESREEDRRVIRRERSSSDTPALLDSRNKETVESGTISEADAMKSGSSLVPGSRTPPVERKSRFATLGRIFKPWKWRRKKKSEKFKQTSIVLERKISMRSTREDLVKRGVLKDTEGDGAVPQATQEAGASDATRNTPLTTVEETPEAAGGDAASPHIANGAVTNCEETPAPPLPAVLPTPEGGDSPAPPTAIVQHKPSPPIPPKRVGFSLPKRPAESPAKVEGREEDARDTDQVVPEMQFKKADQPTNEMEGRKEEEEEEKETAAPAKPPKERVRSVPSAEVSALIQTLEDQLKNVAVSLGPDKDRRDMAGQSAMPPIIKVKTPSLAEPDSDGEEDDKENKPVNRKGLRARFSDEDESSEEEGSPRFVMYLLPVLPPFLVWLSYTLPMLLFSLLRCLAHVLSIWRLWHWSGLAAKVARKDSLALKLSQRPTRRELIEKNIIPSISDKERQENREVVGTKLNRRLSLRPTAEELQQRGILKVKNEEEARQEMQEKKRTLTRKLSFRPTVEELRQRAILTFNDYVEVAEAQDYDRRADKPWTRLTPKDKADIRKELNDFKSSEMEVHEESRHLTRFHRP</sequence>
<feature type="compositionally biased region" description="Basic and acidic residues" evidence="5">
    <location>
        <begin position="1"/>
        <end position="21"/>
    </location>
</feature>
<gene>
    <name evidence="7" type="primary">LOC118410329</name>
</gene>
<feature type="compositionally biased region" description="Polar residues" evidence="5">
    <location>
        <begin position="126"/>
        <end position="146"/>
    </location>
</feature>
<evidence type="ECO:0000313" key="6">
    <source>
        <dbReference type="Proteomes" id="UP000001554"/>
    </source>
</evidence>
<feature type="region of interest" description="Disordered" evidence="5">
    <location>
        <begin position="304"/>
        <end position="364"/>
    </location>
</feature>
<dbReference type="GO" id="GO:0003779">
    <property type="term" value="F:actin binding"/>
    <property type="evidence" value="ECO:0000318"/>
    <property type="project" value="GO_Central"/>
</dbReference>
<evidence type="ECO:0000256" key="4">
    <source>
        <dbReference type="PROSITE-ProRule" id="PRU00401"/>
    </source>
</evidence>
<keyword evidence="3" id="KW-0009">Actin-binding</keyword>